<evidence type="ECO:0000313" key="2">
    <source>
        <dbReference type="Proteomes" id="UP001153331"/>
    </source>
</evidence>
<accession>A0ACC2IMZ8</accession>
<organism evidence="1 2">
    <name type="scientific">Boeremia exigua</name>
    <dbReference type="NCBI Taxonomy" id="749465"/>
    <lineage>
        <taxon>Eukaryota</taxon>
        <taxon>Fungi</taxon>
        <taxon>Dikarya</taxon>
        <taxon>Ascomycota</taxon>
        <taxon>Pezizomycotina</taxon>
        <taxon>Dothideomycetes</taxon>
        <taxon>Pleosporomycetidae</taxon>
        <taxon>Pleosporales</taxon>
        <taxon>Pleosporineae</taxon>
        <taxon>Didymellaceae</taxon>
        <taxon>Boeremia</taxon>
    </lineage>
</organism>
<evidence type="ECO:0000313" key="1">
    <source>
        <dbReference type="EMBL" id="KAJ8116504.1"/>
    </source>
</evidence>
<dbReference type="Proteomes" id="UP001153331">
    <property type="component" value="Unassembled WGS sequence"/>
</dbReference>
<protein>
    <submittedName>
        <fullName evidence="1">Uncharacterized protein</fullName>
    </submittedName>
</protein>
<comment type="caution">
    <text evidence="1">The sequence shown here is derived from an EMBL/GenBank/DDBJ whole genome shotgun (WGS) entry which is preliminary data.</text>
</comment>
<name>A0ACC2IMZ8_9PLEO</name>
<reference evidence="1" key="1">
    <citation type="submission" date="2022-11" db="EMBL/GenBank/DDBJ databases">
        <title>Genome Sequence of Boeremia exigua.</title>
        <authorList>
            <person name="Buettner E."/>
        </authorList>
    </citation>
    <scope>NUCLEOTIDE SEQUENCE</scope>
    <source>
        <strain evidence="1">CU02</strain>
    </source>
</reference>
<sequence length="1062" mass="119418">MKPVIADMVPAGMETFLSQFGIKRHRHGEGKFVWTIDVVVEDASAQTQMAQFDEQIGIWKVHGSQGDEPSSARKTEKDAVANREHNATSLATNWTDAFPSSAHSQVLLNLDWGATSLGPLQTWPRSLQLYTQMLLSDFRPAVIYWGPERIAIYNEAVIPLIGNMHPTLMGRSFEQAVPTSWSYFGPLIHALEKGEHGFARSGLELPTVRFGYLEESWWDGGLIALRDECADYGGTYFSWTETTRTILRDRRTRIINRLGLSSLSSTPSFWQHVYNVFQDHSRDFPMAVMYSTDEDYPSNGRLHREYTIGVEDTCTEAPLELDLTSSDESTMFVSLLRRVQEIPTDFLVIDLVEEQLDATIFRNVVWQGFGEPSRYMAVVSLRDKLLTKGYLFFGLNPRRPLDEDHEQFVTEIARQLNETMIRATFRQNLQDREKVLTTELSESEKRASRLAEIVPVGIYELAADGSLRWANSQFFEIMGVPHGHRQKENFAWTDHIKAEDHDRANEKMGKCLLEGVDITDSLRLRRSWQPPGLDSDTQATVEPFWVMYSASPNFDANGAVYSLTGSITDISHLIWAEQLQARNAEAAQRERRIQEEFIDITSHEMRNPLSAITQSADGILLSLQDAQAIGNVEGLRRIIDLNAEAAESILFCAAHQRRIIDDILTLGKLDSKLLTISPVEFHLEELLDQALKMFKSEFEVNKIHVRTVVEVIPIDSMQDTPTIKAFIGDTSRLLQVLVNLMTNAIKFTKAQTLRNISIRCGSSYGPPATHLFGNTFQWYCTGVTRPDVTEDPEYGPGGPIFLHFAITDSGEGIPPDALERIFTKFEQADRRTHTKYGGSGLGLYISRELTELQGGCIGIESAVGVGSTFAFYTKARHADIRPPGKGIKEDDHQLRPETAGIYEPCRSNSDHVSKIAVPRSTYNILVVEDNVLNQTVLEKQLRRARCNVQTSNHGGEAVDIILQKYGQPTRYNTAPPDDTLPYFDCILMDWEMPVCDGVQATRLIRSIEEQQGAARSLIIGITANARPEQIKKARDAGMDEVVPKPFRVAELLAKIGSLTINP</sequence>
<keyword evidence="2" id="KW-1185">Reference proteome</keyword>
<dbReference type="EMBL" id="JAPHNI010000091">
    <property type="protein sequence ID" value="KAJ8116504.1"/>
    <property type="molecule type" value="Genomic_DNA"/>
</dbReference>
<proteinExistence type="predicted"/>
<gene>
    <name evidence="1" type="ORF">OPT61_g2085</name>
</gene>